<dbReference type="InterPro" id="IPR017853">
    <property type="entry name" value="GH"/>
</dbReference>
<reference evidence="3" key="1">
    <citation type="submission" date="2017-10" db="EMBL/GenBank/DDBJ databases">
        <title>Rapid genome shrinkage in a self-fertile nematode reveals novel sperm competition proteins.</title>
        <authorList>
            <person name="Yin D."/>
            <person name="Schwarz E.M."/>
            <person name="Thomas C.G."/>
            <person name="Felde R.L."/>
            <person name="Korf I.F."/>
            <person name="Cutter A.D."/>
            <person name="Schartner C.M."/>
            <person name="Ralston E.J."/>
            <person name="Meyer B.J."/>
            <person name="Haag E.S."/>
        </authorList>
    </citation>
    <scope>NUCLEOTIDE SEQUENCE [LARGE SCALE GENOMIC DNA]</scope>
    <source>
        <strain evidence="3">JU1422</strain>
    </source>
</reference>
<dbReference type="Pfam" id="PF00704">
    <property type="entry name" value="Glyco_hydro_18"/>
    <property type="match status" value="1"/>
</dbReference>
<dbReference type="InterPro" id="IPR001223">
    <property type="entry name" value="Glyco_hydro18_cat"/>
</dbReference>
<dbReference type="SUPFAM" id="SSF51445">
    <property type="entry name" value="(Trans)glycosidases"/>
    <property type="match status" value="1"/>
</dbReference>
<dbReference type="PANTHER" id="PTHR46073">
    <property type="entry name" value="CHITINASE"/>
    <property type="match status" value="1"/>
</dbReference>
<dbReference type="GO" id="GO:0005975">
    <property type="term" value="P:carbohydrate metabolic process"/>
    <property type="evidence" value="ECO:0007669"/>
    <property type="project" value="InterPro"/>
</dbReference>
<proteinExistence type="predicted"/>
<dbReference type="PANTHER" id="PTHR46073:SF7">
    <property type="entry name" value="GH18 DOMAIN-CONTAINING PROTEIN"/>
    <property type="match status" value="1"/>
</dbReference>
<accession>A0A2G5V3M7</accession>
<feature type="domain" description="GH18" evidence="1">
    <location>
        <begin position="44"/>
        <end position="404"/>
    </location>
</feature>
<sequence>MTFSVQSPWWPRKLNLPKLGYHFKMSQKTHNLKDYIRENMNTQKRVIGLFNSYAGPEIKPNQFQKLTHAVFAYIQMNEDGSIGFQNNGIKERFRYWRGKARNQESDSMIPSLVDLEASAKLMISIGGHDNSQHFSDIVSRPEKQKTFIQSILSFLTNNRIDGVEIFWKWPTEPERFKYTDFLEELKESMRRVNQNFILSIVAPPAGIDGWENGFDLDGILQHVDFVNVLSMDYYGPWPSQWGTPAGPTAPLFGGINEKKNFNVDFTMRYYEHETKNPSKFNLVIPFFARLWRHDLGSLAPEMDIFRDIGLKNGQAEGNVYMTRCVLEREKWDISKATWDEETKSAYVLDARAKTYLTFETQRSIAAKIDYVKKMELGGVWIWAVNQDDDRYSLLNAVASHRLTEFGPENDNNFN</sequence>
<dbReference type="InterPro" id="IPR011583">
    <property type="entry name" value="Chitinase_II/V-like_cat"/>
</dbReference>
<dbReference type="Proteomes" id="UP000230233">
    <property type="component" value="Chromosome II"/>
</dbReference>
<evidence type="ECO:0000259" key="1">
    <source>
        <dbReference type="PROSITE" id="PS51910"/>
    </source>
</evidence>
<keyword evidence="3" id="KW-1185">Reference proteome</keyword>
<dbReference type="GO" id="GO:0008061">
    <property type="term" value="F:chitin binding"/>
    <property type="evidence" value="ECO:0007669"/>
    <property type="project" value="InterPro"/>
</dbReference>
<dbReference type="Gene3D" id="3.20.20.80">
    <property type="entry name" value="Glycosidases"/>
    <property type="match status" value="1"/>
</dbReference>
<evidence type="ECO:0000313" key="2">
    <source>
        <dbReference type="EMBL" id="PIC46340.1"/>
    </source>
</evidence>
<evidence type="ECO:0000313" key="3">
    <source>
        <dbReference type="Proteomes" id="UP000230233"/>
    </source>
</evidence>
<dbReference type="STRING" id="1611254.A0A2G5V3M7"/>
<dbReference type="EMBL" id="PDUG01000002">
    <property type="protein sequence ID" value="PIC46340.1"/>
    <property type="molecule type" value="Genomic_DNA"/>
</dbReference>
<dbReference type="PROSITE" id="PS51910">
    <property type="entry name" value="GH18_2"/>
    <property type="match status" value="1"/>
</dbReference>
<comment type="caution">
    <text evidence="2">The sequence shown here is derived from an EMBL/GenBank/DDBJ whole genome shotgun (WGS) entry which is preliminary data.</text>
</comment>
<gene>
    <name evidence="2" type="primary">Cnig_chr_II.g6064</name>
    <name evidence="2" type="ORF">B9Z55_006064</name>
</gene>
<dbReference type="AlphaFoldDB" id="A0A2G5V3M7"/>
<dbReference type="OrthoDB" id="76388at2759"/>
<protein>
    <recommendedName>
        <fullName evidence="1">GH18 domain-containing protein</fullName>
    </recommendedName>
</protein>
<name>A0A2G5V3M7_9PELO</name>
<dbReference type="SMART" id="SM00636">
    <property type="entry name" value="Glyco_18"/>
    <property type="match status" value="1"/>
</dbReference>
<organism evidence="2 3">
    <name type="scientific">Caenorhabditis nigoni</name>
    <dbReference type="NCBI Taxonomy" id="1611254"/>
    <lineage>
        <taxon>Eukaryota</taxon>
        <taxon>Metazoa</taxon>
        <taxon>Ecdysozoa</taxon>
        <taxon>Nematoda</taxon>
        <taxon>Chromadorea</taxon>
        <taxon>Rhabditida</taxon>
        <taxon>Rhabditina</taxon>
        <taxon>Rhabditomorpha</taxon>
        <taxon>Rhabditoidea</taxon>
        <taxon>Rhabditidae</taxon>
        <taxon>Peloderinae</taxon>
        <taxon>Caenorhabditis</taxon>
    </lineage>
</organism>